<dbReference type="SUPFAM" id="SSF103473">
    <property type="entry name" value="MFS general substrate transporter"/>
    <property type="match status" value="1"/>
</dbReference>
<evidence type="ECO:0000256" key="7">
    <source>
        <dbReference type="SAM" id="Phobius"/>
    </source>
</evidence>
<protein>
    <submittedName>
        <fullName evidence="8">Uncharacterized protein</fullName>
    </submittedName>
</protein>
<evidence type="ECO:0000256" key="5">
    <source>
        <dbReference type="ARBA" id="ARBA00023136"/>
    </source>
</evidence>
<keyword evidence="2" id="KW-0813">Transport</keyword>
<comment type="subcellular location">
    <subcellularLocation>
        <location evidence="1">Membrane</location>
        <topology evidence="1">Multi-pass membrane protein</topology>
    </subcellularLocation>
</comment>
<keyword evidence="5 7" id="KW-0472">Membrane</keyword>
<sequence length="303" mass="34181">MTGFGGGAIFYNELITVLINPNNERPDVQGVRTTYFNQPSILRNVPQVFLVLGVLTVILQTLGILLLRMPGPDDEVDDISMQEVTPIVNQANGDQKHQHQQQQSKAQQQQDQPQDKQQQRQQQQQPVQYHGQQPQQQKMCEGEQQNGRDRSTVLEINGSNGHTQNVEGDAASMVSGKEDVSCDKSPREMLRSPDFYILWIALAFNHYGYIIKNNYYKEFGQTTIDNDHFLTTTGTIATVAVSLARVVWGLATDWMGCKIVLNLVSPPIIRSILLSFGWFWVFFSIAIVNLFGTIALLFLKEPK</sequence>
<dbReference type="OrthoDB" id="410267at2759"/>
<keyword evidence="3 7" id="KW-0812">Transmembrane</keyword>
<keyword evidence="4 7" id="KW-1133">Transmembrane helix</keyword>
<evidence type="ECO:0000256" key="6">
    <source>
        <dbReference type="SAM" id="MobiDB-lite"/>
    </source>
</evidence>
<organism evidence="8 9">
    <name type="scientific">Elysia chlorotica</name>
    <name type="common">Eastern emerald elysia</name>
    <name type="synonym">Sea slug</name>
    <dbReference type="NCBI Taxonomy" id="188477"/>
    <lineage>
        <taxon>Eukaryota</taxon>
        <taxon>Metazoa</taxon>
        <taxon>Spiralia</taxon>
        <taxon>Lophotrochozoa</taxon>
        <taxon>Mollusca</taxon>
        <taxon>Gastropoda</taxon>
        <taxon>Heterobranchia</taxon>
        <taxon>Euthyneura</taxon>
        <taxon>Panpulmonata</taxon>
        <taxon>Sacoglossa</taxon>
        <taxon>Placobranchoidea</taxon>
        <taxon>Plakobranchidae</taxon>
        <taxon>Elysia</taxon>
    </lineage>
</organism>
<evidence type="ECO:0000256" key="3">
    <source>
        <dbReference type="ARBA" id="ARBA00022692"/>
    </source>
</evidence>
<keyword evidence="9" id="KW-1185">Reference proteome</keyword>
<dbReference type="Proteomes" id="UP000271974">
    <property type="component" value="Unassembled WGS sequence"/>
</dbReference>
<dbReference type="InterPro" id="IPR036259">
    <property type="entry name" value="MFS_trans_sf"/>
</dbReference>
<evidence type="ECO:0000313" key="8">
    <source>
        <dbReference type="EMBL" id="RUS87515.1"/>
    </source>
</evidence>
<evidence type="ECO:0000256" key="4">
    <source>
        <dbReference type="ARBA" id="ARBA00022989"/>
    </source>
</evidence>
<feature type="transmembrane region" description="Helical" evidence="7">
    <location>
        <begin position="48"/>
        <end position="67"/>
    </location>
</feature>
<name>A0A3S1BN58_ELYCH</name>
<reference evidence="8 9" key="1">
    <citation type="submission" date="2019-01" db="EMBL/GenBank/DDBJ databases">
        <title>A draft genome assembly of the solar-powered sea slug Elysia chlorotica.</title>
        <authorList>
            <person name="Cai H."/>
            <person name="Li Q."/>
            <person name="Fang X."/>
            <person name="Li J."/>
            <person name="Curtis N.E."/>
            <person name="Altenburger A."/>
            <person name="Shibata T."/>
            <person name="Feng M."/>
            <person name="Maeda T."/>
            <person name="Schwartz J.A."/>
            <person name="Shigenobu S."/>
            <person name="Lundholm N."/>
            <person name="Nishiyama T."/>
            <person name="Yang H."/>
            <person name="Hasebe M."/>
            <person name="Li S."/>
            <person name="Pierce S.K."/>
            <person name="Wang J."/>
        </authorList>
    </citation>
    <scope>NUCLEOTIDE SEQUENCE [LARGE SCALE GENOMIC DNA]</scope>
    <source>
        <strain evidence="8">EC2010</strain>
        <tissue evidence="8">Whole organism of an adult</tissue>
    </source>
</reference>
<feature type="compositionally biased region" description="Polar residues" evidence="6">
    <location>
        <begin position="157"/>
        <end position="166"/>
    </location>
</feature>
<feature type="transmembrane region" description="Helical" evidence="7">
    <location>
        <begin position="231"/>
        <end position="251"/>
    </location>
</feature>
<dbReference type="AlphaFoldDB" id="A0A3S1BN58"/>
<evidence type="ECO:0000313" key="9">
    <source>
        <dbReference type="Proteomes" id="UP000271974"/>
    </source>
</evidence>
<accession>A0A3S1BN58</accession>
<feature type="region of interest" description="Disordered" evidence="6">
    <location>
        <begin position="91"/>
        <end position="184"/>
    </location>
</feature>
<feature type="compositionally biased region" description="Low complexity" evidence="6">
    <location>
        <begin position="119"/>
        <end position="137"/>
    </location>
</feature>
<evidence type="ECO:0000256" key="2">
    <source>
        <dbReference type="ARBA" id="ARBA00022448"/>
    </source>
</evidence>
<proteinExistence type="predicted"/>
<dbReference type="GO" id="GO:0016020">
    <property type="term" value="C:membrane"/>
    <property type="evidence" value="ECO:0007669"/>
    <property type="project" value="UniProtKB-SubCell"/>
</dbReference>
<gene>
    <name evidence="8" type="ORF">EGW08_004691</name>
</gene>
<feature type="compositionally biased region" description="Low complexity" evidence="6">
    <location>
        <begin position="100"/>
        <end position="112"/>
    </location>
</feature>
<dbReference type="EMBL" id="RQTK01000108">
    <property type="protein sequence ID" value="RUS87515.1"/>
    <property type="molecule type" value="Genomic_DNA"/>
</dbReference>
<dbReference type="PANTHER" id="PTHR43385:SF1">
    <property type="entry name" value="RIBOFLAVIN TRANSPORTER RIBJ"/>
    <property type="match status" value="1"/>
</dbReference>
<comment type="caution">
    <text evidence="8">The sequence shown here is derived from an EMBL/GenBank/DDBJ whole genome shotgun (WGS) entry which is preliminary data.</text>
</comment>
<dbReference type="PANTHER" id="PTHR43385">
    <property type="entry name" value="RIBOFLAVIN TRANSPORTER RIBJ"/>
    <property type="match status" value="1"/>
</dbReference>
<evidence type="ECO:0000256" key="1">
    <source>
        <dbReference type="ARBA" id="ARBA00004141"/>
    </source>
</evidence>
<dbReference type="InterPro" id="IPR052983">
    <property type="entry name" value="MFS_Riboflavin_Transporter"/>
</dbReference>
<feature type="transmembrane region" description="Helical" evidence="7">
    <location>
        <begin position="272"/>
        <end position="299"/>
    </location>
</feature>